<dbReference type="AlphaFoldDB" id="A0A1W9HPZ8"/>
<comment type="similarity">
    <text evidence="4 11">Belongs to the MoeA family.</text>
</comment>
<feature type="domain" description="MoaB/Mog" evidence="12">
    <location>
        <begin position="191"/>
        <end position="328"/>
    </location>
</feature>
<reference evidence="13 14" key="1">
    <citation type="journal article" date="2017" name="Water Res.">
        <title>Comammox in drinking water systems.</title>
        <authorList>
            <person name="Wang Y."/>
            <person name="Ma L."/>
            <person name="Mao Y."/>
            <person name="Jiang X."/>
            <person name="Xia Y."/>
            <person name="Yu K."/>
            <person name="Li B."/>
            <person name="Zhang T."/>
        </authorList>
    </citation>
    <scope>NUCLEOTIDE SEQUENCE [LARGE SCALE GENOMIC DNA]</scope>
    <source>
        <strain evidence="13">SG_bin8</strain>
    </source>
</reference>
<dbReference type="Gene3D" id="2.40.340.10">
    <property type="entry name" value="MoeA, C-terminal, domain IV"/>
    <property type="match status" value="1"/>
</dbReference>
<dbReference type="UniPathway" id="UPA00344"/>
<keyword evidence="8 11" id="KW-0460">Magnesium</keyword>
<dbReference type="SMART" id="SM00852">
    <property type="entry name" value="MoCF_biosynth"/>
    <property type="match status" value="1"/>
</dbReference>
<dbReference type="InterPro" id="IPR005110">
    <property type="entry name" value="MoeA_linker/N"/>
</dbReference>
<dbReference type="RefSeq" id="WP_376800083.1">
    <property type="nucleotide sequence ID" value="NZ_DBNB01000019.1"/>
</dbReference>
<gene>
    <name evidence="13" type="ORF">A4S15_01985</name>
</gene>
<comment type="pathway">
    <text evidence="3 11">Cofactor biosynthesis; molybdopterin biosynthesis.</text>
</comment>
<dbReference type="InterPro" id="IPR036135">
    <property type="entry name" value="MoeA_linker/N_sf"/>
</dbReference>
<evidence type="ECO:0000256" key="10">
    <source>
        <dbReference type="ARBA" id="ARBA00047317"/>
    </source>
</evidence>
<dbReference type="GO" id="GO:0061599">
    <property type="term" value="F:molybdopterin molybdotransferase activity"/>
    <property type="evidence" value="ECO:0007669"/>
    <property type="project" value="UniProtKB-UniRule"/>
</dbReference>
<dbReference type="CDD" id="cd00887">
    <property type="entry name" value="MoeA"/>
    <property type="match status" value="1"/>
</dbReference>
<dbReference type="FunFam" id="3.40.980.10:FF:000004">
    <property type="entry name" value="Molybdopterin molybdenumtransferase"/>
    <property type="match status" value="1"/>
</dbReference>
<sequence>MAQLSDDSLAFGGKLATLDEVRAALRQRLTPVATVEIVDVMAAGRRILAQDIIAPLSIPAFDNSAVDGYAVRIGDVAPVGDTRLMITNRVTAGSSAKHPLGAGEAARIFTGAPLPEGADTIFMQEDVRVEGAHVVVPAGLKRSANARFAGEDIAAGEIALRQGLRLRPQDVALASALGLADLPVRRRLVMALLSTGNEVMAPGSVVGNAGLYDANRPLLAALAQAAGCDVIDGGIVRDEPEALAAALTQAASEADVVISSGGVSTGEEDHVKAVIERIGRLDWWRIGIKPGRPVAAGVINGKAFVGLPGNPVAAYVTFTQIVRPLLAALAGETWRPPLGLPVRADFAYRKRAGRREFVRVSLGDEQPVRLARKHRQDGAGVITSLTASDGLVDLDEAITEVRPGDLLSFYPFAVIEA</sequence>
<evidence type="ECO:0000256" key="8">
    <source>
        <dbReference type="ARBA" id="ARBA00022842"/>
    </source>
</evidence>
<accession>A0A1W9HPZ8</accession>
<name>A0A1W9HPZ8_9HYPH</name>
<dbReference type="GO" id="GO:0005829">
    <property type="term" value="C:cytosol"/>
    <property type="evidence" value="ECO:0007669"/>
    <property type="project" value="TreeGrafter"/>
</dbReference>
<organism evidence="13 14">
    <name type="scientific">Candidatus Raskinella chloraquaticus</name>
    <dbReference type="NCBI Taxonomy" id="1951219"/>
    <lineage>
        <taxon>Bacteria</taxon>
        <taxon>Pseudomonadati</taxon>
        <taxon>Pseudomonadota</taxon>
        <taxon>Alphaproteobacteria</taxon>
        <taxon>Hyphomicrobiales</taxon>
        <taxon>Phreatobacteraceae</taxon>
        <taxon>Candidatus Raskinella</taxon>
    </lineage>
</organism>
<dbReference type="InterPro" id="IPR036425">
    <property type="entry name" value="MoaB/Mog-like_dom_sf"/>
</dbReference>
<evidence type="ECO:0000313" key="13">
    <source>
        <dbReference type="EMBL" id="OQW49530.1"/>
    </source>
</evidence>
<dbReference type="GO" id="GO:0046872">
    <property type="term" value="F:metal ion binding"/>
    <property type="evidence" value="ECO:0007669"/>
    <property type="project" value="UniProtKB-UniRule"/>
</dbReference>
<keyword evidence="6 11" id="KW-0808">Transferase</keyword>
<dbReference type="EC" id="2.10.1.1" evidence="11"/>
<dbReference type="STRING" id="1827387.A4S15_01985"/>
<dbReference type="Pfam" id="PF00994">
    <property type="entry name" value="MoCF_biosynth"/>
    <property type="match status" value="1"/>
</dbReference>
<comment type="cofactor">
    <cofactor evidence="1 11">
        <name>Mg(2+)</name>
        <dbReference type="ChEBI" id="CHEBI:18420"/>
    </cofactor>
</comment>
<proteinExistence type="inferred from homology"/>
<comment type="catalytic activity">
    <reaction evidence="10">
        <text>adenylyl-molybdopterin + molybdate = Mo-molybdopterin + AMP + H(+)</text>
        <dbReference type="Rhea" id="RHEA:35047"/>
        <dbReference type="ChEBI" id="CHEBI:15378"/>
        <dbReference type="ChEBI" id="CHEBI:36264"/>
        <dbReference type="ChEBI" id="CHEBI:62727"/>
        <dbReference type="ChEBI" id="CHEBI:71302"/>
        <dbReference type="ChEBI" id="CHEBI:456215"/>
        <dbReference type="EC" id="2.10.1.1"/>
    </reaction>
</comment>
<evidence type="ECO:0000256" key="3">
    <source>
        <dbReference type="ARBA" id="ARBA00005046"/>
    </source>
</evidence>
<evidence type="ECO:0000256" key="5">
    <source>
        <dbReference type="ARBA" id="ARBA00022505"/>
    </source>
</evidence>
<evidence type="ECO:0000256" key="2">
    <source>
        <dbReference type="ARBA" id="ARBA00002901"/>
    </source>
</evidence>
<dbReference type="InterPro" id="IPR038987">
    <property type="entry name" value="MoeA-like"/>
</dbReference>
<dbReference type="SUPFAM" id="SSF53218">
    <property type="entry name" value="Molybdenum cofactor biosynthesis proteins"/>
    <property type="match status" value="1"/>
</dbReference>
<keyword evidence="9 11" id="KW-0501">Molybdenum cofactor biosynthesis</keyword>
<dbReference type="Gene3D" id="3.40.980.10">
    <property type="entry name" value="MoaB/Mog-like domain"/>
    <property type="match status" value="1"/>
</dbReference>
<evidence type="ECO:0000256" key="11">
    <source>
        <dbReference type="RuleBase" id="RU365090"/>
    </source>
</evidence>
<evidence type="ECO:0000256" key="1">
    <source>
        <dbReference type="ARBA" id="ARBA00001946"/>
    </source>
</evidence>
<dbReference type="InterPro" id="IPR036688">
    <property type="entry name" value="MoeA_C_domain_IV_sf"/>
</dbReference>
<evidence type="ECO:0000256" key="7">
    <source>
        <dbReference type="ARBA" id="ARBA00022723"/>
    </source>
</evidence>
<dbReference type="Pfam" id="PF03454">
    <property type="entry name" value="MoeA_C"/>
    <property type="match status" value="1"/>
</dbReference>
<evidence type="ECO:0000259" key="12">
    <source>
        <dbReference type="SMART" id="SM00852"/>
    </source>
</evidence>
<keyword evidence="7 11" id="KW-0479">Metal-binding</keyword>
<dbReference type="Gene3D" id="2.170.190.11">
    <property type="entry name" value="Molybdopterin biosynthesis moea protein, domain 3"/>
    <property type="match status" value="1"/>
</dbReference>
<dbReference type="PANTHER" id="PTHR10192:SF5">
    <property type="entry name" value="GEPHYRIN"/>
    <property type="match status" value="1"/>
</dbReference>
<comment type="function">
    <text evidence="2 11">Catalyzes the insertion of molybdate into adenylated molybdopterin with the concomitant release of AMP.</text>
</comment>
<evidence type="ECO:0000256" key="9">
    <source>
        <dbReference type="ARBA" id="ARBA00023150"/>
    </source>
</evidence>
<dbReference type="Proteomes" id="UP000192872">
    <property type="component" value="Unassembled WGS sequence"/>
</dbReference>
<dbReference type="NCBIfam" id="TIGR00177">
    <property type="entry name" value="molyb_syn"/>
    <property type="match status" value="1"/>
</dbReference>
<comment type="caution">
    <text evidence="13">The sequence shown here is derived from an EMBL/GenBank/DDBJ whole genome shotgun (WGS) entry which is preliminary data.</text>
</comment>
<dbReference type="Pfam" id="PF03453">
    <property type="entry name" value="MoeA_N"/>
    <property type="match status" value="1"/>
</dbReference>
<dbReference type="Gene3D" id="3.90.105.10">
    <property type="entry name" value="Molybdopterin biosynthesis moea protein, domain 2"/>
    <property type="match status" value="1"/>
</dbReference>
<evidence type="ECO:0000313" key="14">
    <source>
        <dbReference type="Proteomes" id="UP000192872"/>
    </source>
</evidence>
<dbReference type="PANTHER" id="PTHR10192">
    <property type="entry name" value="MOLYBDOPTERIN BIOSYNTHESIS PROTEIN"/>
    <property type="match status" value="1"/>
</dbReference>
<evidence type="ECO:0000256" key="6">
    <source>
        <dbReference type="ARBA" id="ARBA00022679"/>
    </source>
</evidence>
<dbReference type="SUPFAM" id="SSF63867">
    <property type="entry name" value="MoeA C-terminal domain-like"/>
    <property type="match status" value="1"/>
</dbReference>
<protein>
    <recommendedName>
        <fullName evidence="11">Molybdopterin molybdenumtransferase</fullName>
        <ecNumber evidence="11">2.10.1.1</ecNumber>
    </recommendedName>
</protein>
<dbReference type="SUPFAM" id="SSF63882">
    <property type="entry name" value="MoeA N-terminal region -like"/>
    <property type="match status" value="1"/>
</dbReference>
<dbReference type="EMBL" id="LWDL01000031">
    <property type="protein sequence ID" value="OQW49530.1"/>
    <property type="molecule type" value="Genomic_DNA"/>
</dbReference>
<keyword evidence="5 11" id="KW-0500">Molybdenum</keyword>
<evidence type="ECO:0000256" key="4">
    <source>
        <dbReference type="ARBA" id="ARBA00010763"/>
    </source>
</evidence>
<dbReference type="NCBIfam" id="NF045515">
    <property type="entry name" value="Glp_gephyrin"/>
    <property type="match status" value="1"/>
</dbReference>
<dbReference type="InterPro" id="IPR001453">
    <property type="entry name" value="MoaB/Mog_dom"/>
</dbReference>
<dbReference type="InterPro" id="IPR005111">
    <property type="entry name" value="MoeA_C_domain_IV"/>
</dbReference>
<dbReference type="GO" id="GO:0006777">
    <property type="term" value="P:Mo-molybdopterin cofactor biosynthetic process"/>
    <property type="evidence" value="ECO:0007669"/>
    <property type="project" value="UniProtKB-UniRule"/>
</dbReference>